<dbReference type="EMBL" id="BLAY01000185">
    <property type="protein sequence ID" value="GET42847.1"/>
    <property type="molecule type" value="Genomic_DNA"/>
</dbReference>
<feature type="transmembrane region" description="Helical" evidence="1">
    <location>
        <begin position="242"/>
        <end position="262"/>
    </location>
</feature>
<dbReference type="AlphaFoldDB" id="A0AAV3XQL8"/>
<gene>
    <name evidence="3" type="ORF">MiSe_76650</name>
</gene>
<feature type="domain" description="DUF2157" evidence="2">
    <location>
        <begin position="15"/>
        <end position="162"/>
    </location>
</feature>
<organism evidence="3 4">
    <name type="scientific">Microseira wollei NIES-4236</name>
    <dbReference type="NCBI Taxonomy" id="2530354"/>
    <lineage>
        <taxon>Bacteria</taxon>
        <taxon>Bacillati</taxon>
        <taxon>Cyanobacteriota</taxon>
        <taxon>Cyanophyceae</taxon>
        <taxon>Oscillatoriophycideae</taxon>
        <taxon>Aerosakkonematales</taxon>
        <taxon>Aerosakkonemataceae</taxon>
        <taxon>Microseira</taxon>
    </lineage>
</organism>
<feature type="transmembrane region" description="Helical" evidence="1">
    <location>
        <begin position="351"/>
        <end position="369"/>
    </location>
</feature>
<dbReference type="Pfam" id="PF09925">
    <property type="entry name" value="DUF2157"/>
    <property type="match status" value="1"/>
</dbReference>
<feature type="transmembrane region" description="Helical" evidence="1">
    <location>
        <begin position="426"/>
        <end position="447"/>
    </location>
</feature>
<dbReference type="RefSeq" id="WP_226590990.1">
    <property type="nucleotide sequence ID" value="NZ_BLAY01000185.1"/>
</dbReference>
<feature type="transmembrane region" description="Helical" evidence="1">
    <location>
        <begin position="81"/>
        <end position="99"/>
    </location>
</feature>
<feature type="transmembrane region" description="Helical" evidence="1">
    <location>
        <begin position="48"/>
        <end position="69"/>
    </location>
</feature>
<keyword evidence="1" id="KW-0812">Transmembrane</keyword>
<dbReference type="Proteomes" id="UP001050975">
    <property type="component" value="Unassembled WGS sequence"/>
</dbReference>
<feature type="transmembrane region" description="Helical" evidence="1">
    <location>
        <begin position="142"/>
        <end position="172"/>
    </location>
</feature>
<feature type="transmembrane region" description="Helical" evidence="1">
    <location>
        <begin position="217"/>
        <end position="236"/>
    </location>
</feature>
<evidence type="ECO:0000313" key="4">
    <source>
        <dbReference type="Proteomes" id="UP001050975"/>
    </source>
</evidence>
<reference evidence="3" key="1">
    <citation type="submission" date="2019-10" db="EMBL/GenBank/DDBJ databases">
        <title>Draft genome sequece of Microseira wollei NIES-4236.</title>
        <authorList>
            <person name="Yamaguchi H."/>
            <person name="Suzuki S."/>
            <person name="Kawachi M."/>
        </authorList>
    </citation>
    <scope>NUCLEOTIDE SEQUENCE</scope>
    <source>
        <strain evidence="3">NIES-4236</strain>
    </source>
</reference>
<keyword evidence="1" id="KW-1133">Transmembrane helix</keyword>
<feature type="transmembrane region" description="Helical" evidence="1">
    <location>
        <begin position="404"/>
        <end position="420"/>
    </location>
</feature>
<comment type="caution">
    <text evidence="3">The sequence shown here is derived from an EMBL/GenBank/DDBJ whole genome shotgun (WGS) entry which is preliminary data.</text>
</comment>
<protein>
    <recommendedName>
        <fullName evidence="2">DUF2157 domain-containing protein</fullName>
    </recommendedName>
</protein>
<evidence type="ECO:0000256" key="1">
    <source>
        <dbReference type="SAM" id="Phobius"/>
    </source>
</evidence>
<evidence type="ECO:0000313" key="3">
    <source>
        <dbReference type="EMBL" id="GET42847.1"/>
    </source>
</evidence>
<keyword evidence="4" id="KW-1185">Reference proteome</keyword>
<feature type="transmembrane region" description="Helical" evidence="1">
    <location>
        <begin position="111"/>
        <end position="130"/>
    </location>
</feature>
<sequence>MVSDKFRHQLRQEAEQWKAEGLIDAWLYEQLSERYQFNTLDRSTRNRFIVILIGLGSLLLGLAVITLVAANWQVWSRELRVTLLLSLFIGVNAIGFYLWRRPADEWQHRIGHGLLLLGALILGANMALMAQMFHQSGSPARLFLVWGLGVLAMAYSLRLTVLGMLSVLLMGIGYWWGFFDWFPGMGFSWMRLMLQHMPILAGLMFVPLAYWCRSRWLFGMGALAIISSLVANLTRVQIGTPSIQALVTAIAFALPPALLWAYDDRLWRPFNVTRWQRLRFQPIARNLALLCLGILFYLFSFRGLWPSPIQAPGGNVPQVDWVLLLDAAILACLTLWEWLRLVWRIDLTTAVVGGLIAIAAIVPWWHISIAPIQDTAVWIFNIALFVLSAGLLREGLSLGQRRGFWGGMILLTLQIFSRMLEYDTDLLFKAFILFLCGVGVIAAGLWFERYRNSSLQSPWL</sequence>
<proteinExistence type="predicted"/>
<accession>A0AAV3XQL8</accession>
<name>A0AAV3XQL8_9CYAN</name>
<evidence type="ECO:0000259" key="2">
    <source>
        <dbReference type="Pfam" id="PF09925"/>
    </source>
</evidence>
<dbReference type="InterPro" id="IPR018677">
    <property type="entry name" value="DUF2157"/>
</dbReference>
<feature type="transmembrane region" description="Helical" evidence="1">
    <location>
        <begin position="283"/>
        <end position="301"/>
    </location>
</feature>
<feature type="transmembrane region" description="Helical" evidence="1">
    <location>
        <begin position="192"/>
        <end position="210"/>
    </location>
</feature>
<feature type="transmembrane region" description="Helical" evidence="1">
    <location>
        <begin position="375"/>
        <end position="392"/>
    </location>
</feature>
<feature type="transmembrane region" description="Helical" evidence="1">
    <location>
        <begin position="321"/>
        <end position="339"/>
    </location>
</feature>
<keyword evidence="1" id="KW-0472">Membrane</keyword>